<dbReference type="Proteomes" id="UP001469365">
    <property type="component" value="Unassembled WGS sequence"/>
</dbReference>
<name>A0ABU9DDH3_9BACL</name>
<protein>
    <submittedName>
        <fullName evidence="3">Polysaccharide pyruvyl transferase family protein</fullName>
    </submittedName>
</protein>
<accession>A0ABU9DDH3</accession>
<dbReference type="PANTHER" id="PTHR36836">
    <property type="entry name" value="COLANIC ACID BIOSYNTHESIS PROTEIN WCAK"/>
    <property type="match status" value="1"/>
</dbReference>
<evidence type="ECO:0000256" key="1">
    <source>
        <dbReference type="SAM" id="Phobius"/>
    </source>
</evidence>
<keyword evidence="1" id="KW-0812">Transmembrane</keyword>
<keyword evidence="1" id="KW-1133">Transmembrane helix</keyword>
<keyword evidence="4" id="KW-1185">Reference proteome</keyword>
<feature type="domain" description="Polysaccharide pyruvyl transferase" evidence="2">
    <location>
        <begin position="17"/>
        <end position="339"/>
    </location>
</feature>
<gene>
    <name evidence="3" type="ORF">WMW72_03180</name>
</gene>
<dbReference type="RefSeq" id="WP_341413949.1">
    <property type="nucleotide sequence ID" value="NZ_JBBPCC010000001.1"/>
</dbReference>
<evidence type="ECO:0000259" key="2">
    <source>
        <dbReference type="Pfam" id="PF04230"/>
    </source>
</evidence>
<dbReference type="PANTHER" id="PTHR36836:SF1">
    <property type="entry name" value="COLANIC ACID BIOSYNTHESIS PROTEIN WCAK"/>
    <property type="match status" value="1"/>
</dbReference>
<dbReference type="Pfam" id="PF04230">
    <property type="entry name" value="PS_pyruv_trans"/>
    <property type="match status" value="1"/>
</dbReference>
<reference evidence="3 4" key="1">
    <citation type="submission" date="2024-04" db="EMBL/GenBank/DDBJ databases">
        <title>draft genome sequnece of Paenibacillus filicis.</title>
        <authorList>
            <person name="Kim D.-U."/>
        </authorList>
    </citation>
    <scope>NUCLEOTIDE SEQUENCE [LARGE SCALE GENOMIC DNA]</scope>
    <source>
        <strain evidence="3 4">KACC14197</strain>
    </source>
</reference>
<dbReference type="InterPro" id="IPR007345">
    <property type="entry name" value="Polysacch_pyruvyl_Trfase"/>
</dbReference>
<organism evidence="3 4">
    <name type="scientific">Paenibacillus filicis</name>
    <dbReference type="NCBI Taxonomy" id="669464"/>
    <lineage>
        <taxon>Bacteria</taxon>
        <taxon>Bacillati</taxon>
        <taxon>Bacillota</taxon>
        <taxon>Bacilli</taxon>
        <taxon>Bacillales</taxon>
        <taxon>Paenibacillaceae</taxon>
        <taxon>Paenibacillus</taxon>
    </lineage>
</organism>
<dbReference type="GO" id="GO:0016740">
    <property type="term" value="F:transferase activity"/>
    <property type="evidence" value="ECO:0007669"/>
    <property type="project" value="UniProtKB-KW"/>
</dbReference>
<keyword evidence="1" id="KW-0472">Membrane</keyword>
<proteinExistence type="predicted"/>
<evidence type="ECO:0000313" key="3">
    <source>
        <dbReference type="EMBL" id="MEK8126905.1"/>
    </source>
</evidence>
<dbReference type="EMBL" id="JBBPCC010000001">
    <property type="protein sequence ID" value="MEK8126905.1"/>
    <property type="molecule type" value="Genomic_DNA"/>
</dbReference>
<keyword evidence="3" id="KW-0808">Transferase</keyword>
<sequence length="409" mass="46394">MSKQTRVIIINGYGTMNRGDHALLSLSIDHARKAFGTDSDVTASVLYPQDEDPSFFGAKEVVPHILGGINSSGVKRRFLLILNVLWFLIVLFTLKEIPFLGKERTFRAVKKADVVLSCAGGYLNDASTGFIAACAEILLALRLKKKVILLPQSIGPFRTNFRKYLVAKLLNNVHLVVARDQPSVETCLQDLKMHGNNIIEIPDLMFGDLPELKKNVFKKNKLGITVINWEWPGVNREENQKRYIMEIANFIDCVKDKYEIFLFEQVKEQRGVPGDTTAIRQLSEILNKKNITINFVPSDISLKAYIEEIRSCEFFIASRLHSGLFAIVGNVPTITIAYQPKTVGAMKLLGLEQYSVNIEVVTAEVLWKKLEVLQENRHEIIEVSQQKIELIQKELNQLPFRIKEKVEIK</sequence>
<comment type="caution">
    <text evidence="3">The sequence shown here is derived from an EMBL/GenBank/DDBJ whole genome shotgun (WGS) entry which is preliminary data.</text>
</comment>
<feature type="transmembrane region" description="Helical" evidence="1">
    <location>
        <begin position="78"/>
        <end position="94"/>
    </location>
</feature>
<evidence type="ECO:0000313" key="4">
    <source>
        <dbReference type="Proteomes" id="UP001469365"/>
    </source>
</evidence>